<comment type="caution">
    <text evidence="2">The sequence shown here is derived from an EMBL/GenBank/DDBJ whole genome shotgun (WGS) entry which is preliminary data.</text>
</comment>
<feature type="non-terminal residue" evidence="2">
    <location>
        <position position="94"/>
    </location>
</feature>
<organism evidence="2 3">
    <name type="scientific">Taxus chinensis</name>
    <name type="common">Chinese yew</name>
    <name type="synonym">Taxus wallichiana var. chinensis</name>
    <dbReference type="NCBI Taxonomy" id="29808"/>
    <lineage>
        <taxon>Eukaryota</taxon>
        <taxon>Viridiplantae</taxon>
        <taxon>Streptophyta</taxon>
        <taxon>Embryophyta</taxon>
        <taxon>Tracheophyta</taxon>
        <taxon>Spermatophyta</taxon>
        <taxon>Pinopsida</taxon>
        <taxon>Pinidae</taxon>
        <taxon>Conifers II</taxon>
        <taxon>Cupressales</taxon>
        <taxon>Taxaceae</taxon>
        <taxon>Taxus</taxon>
    </lineage>
</organism>
<sequence>PTDLFKLRRCIFAYLIVGLLFLAEYWMRKTQRLCLCLCIQLQQHKASKSTSSTVQFASLNSRTAINAGACPDAFTAFICTVLISGFVFTILFAP</sequence>
<gene>
    <name evidence="2" type="ORF">KI387_001560</name>
</gene>
<keyword evidence="3" id="KW-1185">Reference proteome</keyword>
<dbReference type="AlphaFoldDB" id="A0AA38LQ45"/>
<feature type="transmembrane region" description="Helical" evidence="1">
    <location>
        <begin position="7"/>
        <end position="27"/>
    </location>
</feature>
<name>A0AA38LQ45_TAXCH</name>
<dbReference type="Proteomes" id="UP000824469">
    <property type="component" value="Unassembled WGS sequence"/>
</dbReference>
<keyword evidence="1" id="KW-1133">Transmembrane helix</keyword>
<evidence type="ECO:0000313" key="3">
    <source>
        <dbReference type="Proteomes" id="UP000824469"/>
    </source>
</evidence>
<accession>A0AA38LQ45</accession>
<evidence type="ECO:0000313" key="2">
    <source>
        <dbReference type="EMBL" id="KAH9329452.1"/>
    </source>
</evidence>
<keyword evidence="1" id="KW-0812">Transmembrane</keyword>
<feature type="transmembrane region" description="Helical" evidence="1">
    <location>
        <begin position="73"/>
        <end position="93"/>
    </location>
</feature>
<feature type="non-terminal residue" evidence="2">
    <location>
        <position position="1"/>
    </location>
</feature>
<proteinExistence type="predicted"/>
<reference evidence="2 3" key="1">
    <citation type="journal article" date="2021" name="Nat. Plants">
        <title>The Taxus genome provides insights into paclitaxel biosynthesis.</title>
        <authorList>
            <person name="Xiong X."/>
            <person name="Gou J."/>
            <person name="Liao Q."/>
            <person name="Li Y."/>
            <person name="Zhou Q."/>
            <person name="Bi G."/>
            <person name="Li C."/>
            <person name="Du R."/>
            <person name="Wang X."/>
            <person name="Sun T."/>
            <person name="Guo L."/>
            <person name="Liang H."/>
            <person name="Lu P."/>
            <person name="Wu Y."/>
            <person name="Zhang Z."/>
            <person name="Ro D.K."/>
            <person name="Shang Y."/>
            <person name="Huang S."/>
            <person name="Yan J."/>
        </authorList>
    </citation>
    <scope>NUCLEOTIDE SEQUENCE [LARGE SCALE GENOMIC DNA]</scope>
    <source>
        <strain evidence="2">Ta-2019</strain>
    </source>
</reference>
<evidence type="ECO:0000256" key="1">
    <source>
        <dbReference type="SAM" id="Phobius"/>
    </source>
</evidence>
<dbReference type="EMBL" id="JAHRHJ020000001">
    <property type="protein sequence ID" value="KAH9329452.1"/>
    <property type="molecule type" value="Genomic_DNA"/>
</dbReference>
<protein>
    <submittedName>
        <fullName evidence="2">Uncharacterized protein</fullName>
    </submittedName>
</protein>
<keyword evidence="1" id="KW-0472">Membrane</keyword>